<accession>A0A4R6RW41</accession>
<dbReference type="Pfam" id="PF09704">
    <property type="entry name" value="Cas_Cas5d"/>
    <property type="match status" value="1"/>
</dbReference>
<evidence type="ECO:0000256" key="1">
    <source>
        <dbReference type="ARBA" id="ARBA00023118"/>
    </source>
</evidence>
<keyword evidence="2" id="KW-0694">RNA-binding</keyword>
<dbReference type="AlphaFoldDB" id="A0A4R6RW41"/>
<protein>
    <recommendedName>
        <fullName evidence="2">pre-crRNA processing endonuclease</fullName>
        <ecNumber evidence="2">3.1.-.-</ecNumber>
    </recommendedName>
</protein>
<comment type="function">
    <text evidence="2">CRISPR (clustered regularly interspaced short palindromic repeat) is an adaptive immune system that provides protection against mobile genetic elements (viruses, transposable elements and conjugative plasmids). CRISPR clusters contain spacers, sequences complementary to antecedent mobile elements, and target invading nucleic acids. CRISPR clusters are transcribed and processed into CRISPR RNA (crRNA).</text>
</comment>
<dbReference type="Proteomes" id="UP000295176">
    <property type="component" value="Unassembled WGS sequence"/>
</dbReference>
<dbReference type="EC" id="3.1.-.-" evidence="2"/>
<name>A0A4R6RW41_9FIRM</name>
<dbReference type="InterPro" id="IPR021124">
    <property type="entry name" value="CRISPR-assoc_prot_Cas5"/>
</dbReference>
<evidence type="ECO:0000256" key="2">
    <source>
        <dbReference type="PIRNR" id="PIRNR029950"/>
    </source>
</evidence>
<dbReference type="RefSeq" id="WP_133530737.1">
    <property type="nucleotide sequence ID" value="NZ_SNXX01000018.1"/>
</dbReference>
<dbReference type="PIRSF" id="PIRSF029950">
    <property type="entry name" value="Cas_CT1134"/>
    <property type="match status" value="1"/>
</dbReference>
<dbReference type="NCBIfam" id="TIGR01876">
    <property type="entry name" value="cas_Cas5d"/>
    <property type="match status" value="1"/>
</dbReference>
<evidence type="ECO:0000313" key="3">
    <source>
        <dbReference type="EMBL" id="TDP91210.1"/>
    </source>
</evidence>
<evidence type="ECO:0000313" key="4">
    <source>
        <dbReference type="Proteomes" id="UP000295176"/>
    </source>
</evidence>
<dbReference type="GO" id="GO:0003723">
    <property type="term" value="F:RNA binding"/>
    <property type="evidence" value="ECO:0007669"/>
    <property type="project" value="UniProtKB-UniRule"/>
</dbReference>
<gene>
    <name evidence="3" type="ORF">C7957_1189</name>
</gene>
<dbReference type="InterPro" id="IPR013422">
    <property type="entry name" value="CRISPR-assoc_prot_Cas5_N"/>
</dbReference>
<dbReference type="NCBIfam" id="TIGR02593">
    <property type="entry name" value="CRISPR_cas5"/>
    <property type="match status" value="1"/>
</dbReference>
<comment type="similarity">
    <text evidence="2">Belongs to the CRISPR-associated protein Cas5 family. Subtype I-C/Dvulg subfamily.</text>
</comment>
<dbReference type="EMBL" id="SNXX01000018">
    <property type="protein sequence ID" value="TDP91210.1"/>
    <property type="molecule type" value="Genomic_DNA"/>
</dbReference>
<dbReference type="Gene3D" id="3.30.70.2660">
    <property type="match status" value="1"/>
</dbReference>
<sequence>MEDFKFDPVKVKVWGDFACFTRPDMKVERVSYQVMTPSAARGILSSIFWKPEFDWVIQKIHVLNPIRHISIRRNEVKNKISPQKVKQWMKNKEHDHYYADDLENHRTQRNTLALRDVSYIIEANVRLKEHAKNEHPAKYRDQFRRRVNNGSCYKRPFLGNREFAAFFAPVDGSETAIDYTDQLGRMLFDLNYNIDDERAKPVFFNAELNNGVLNVPVEKYKEVWRNK</sequence>
<keyword evidence="2" id="KW-0540">Nuclease</keyword>
<dbReference type="GO" id="GO:0016787">
    <property type="term" value="F:hydrolase activity"/>
    <property type="evidence" value="ECO:0007669"/>
    <property type="project" value="UniProtKB-KW"/>
</dbReference>
<dbReference type="InterPro" id="IPR010155">
    <property type="entry name" value="CRISPR-assoc_prot_Cas5d"/>
</dbReference>
<dbReference type="GO" id="GO:0051607">
    <property type="term" value="P:defense response to virus"/>
    <property type="evidence" value="ECO:0007669"/>
    <property type="project" value="UniProtKB-UniRule"/>
</dbReference>
<dbReference type="GO" id="GO:0043571">
    <property type="term" value="P:maintenance of CRISPR repeat elements"/>
    <property type="evidence" value="ECO:0007669"/>
    <property type="project" value="UniProtKB-UniRule"/>
</dbReference>
<keyword evidence="2" id="KW-0255">Endonuclease</keyword>
<keyword evidence="1 2" id="KW-0051">Antiviral defense</keyword>
<dbReference type="GO" id="GO:0004519">
    <property type="term" value="F:endonuclease activity"/>
    <property type="evidence" value="ECO:0007669"/>
    <property type="project" value="UniProtKB-UniRule"/>
</dbReference>
<comment type="caution">
    <text evidence="3">The sequence shown here is derived from an EMBL/GenBank/DDBJ whole genome shotgun (WGS) entry which is preliminary data.</text>
</comment>
<proteinExistence type="inferred from homology"/>
<keyword evidence="2" id="KW-0378">Hydrolase</keyword>
<reference evidence="3 4" key="1">
    <citation type="submission" date="2019-03" db="EMBL/GenBank/DDBJ databases">
        <title>Subsurface microbial communities from deep shales in Ohio and West Virginia, USA.</title>
        <authorList>
            <person name="Wrighton K."/>
        </authorList>
    </citation>
    <scope>NUCLEOTIDE SEQUENCE [LARGE SCALE GENOMIC DNA]</scope>
    <source>
        <strain evidence="3 4">MSL 7</strain>
    </source>
</reference>
<organism evidence="3 4">
    <name type="scientific">Halanaerobium saccharolyticum</name>
    <dbReference type="NCBI Taxonomy" id="43595"/>
    <lineage>
        <taxon>Bacteria</taxon>
        <taxon>Bacillati</taxon>
        <taxon>Bacillota</taxon>
        <taxon>Clostridia</taxon>
        <taxon>Halanaerobiales</taxon>
        <taxon>Halanaerobiaceae</taxon>
        <taxon>Halanaerobium</taxon>
    </lineage>
</organism>